<evidence type="ECO:0000313" key="3">
    <source>
        <dbReference type="Proteomes" id="UP000032680"/>
    </source>
</evidence>
<dbReference type="PANTHER" id="PTHR45947">
    <property type="entry name" value="SULFOQUINOVOSYL TRANSFERASE SQD2"/>
    <property type="match status" value="1"/>
</dbReference>
<keyword evidence="3" id="KW-1185">Reference proteome</keyword>
<dbReference type="Gene3D" id="3.40.50.2000">
    <property type="entry name" value="Glycogen Phosphorylase B"/>
    <property type="match status" value="2"/>
</dbReference>
<keyword evidence="2" id="KW-0808">Transferase</keyword>
<proteinExistence type="predicted"/>
<comment type="caution">
    <text evidence="2">The sequence shown here is derived from an EMBL/GenBank/DDBJ whole genome shotgun (WGS) entry which is preliminary data.</text>
</comment>
<organism evidence="2 3">
    <name type="scientific">Acidisphaera rubrifaciens HS-AP3</name>
    <dbReference type="NCBI Taxonomy" id="1231350"/>
    <lineage>
        <taxon>Bacteria</taxon>
        <taxon>Pseudomonadati</taxon>
        <taxon>Pseudomonadota</taxon>
        <taxon>Alphaproteobacteria</taxon>
        <taxon>Acetobacterales</taxon>
        <taxon>Acetobacteraceae</taxon>
        <taxon>Acidisphaera</taxon>
    </lineage>
</organism>
<dbReference type="GO" id="GO:0016757">
    <property type="term" value="F:glycosyltransferase activity"/>
    <property type="evidence" value="ECO:0007669"/>
    <property type="project" value="TreeGrafter"/>
</dbReference>
<accession>A0A0D6P8Z2</accession>
<dbReference type="RefSeq" id="WP_084623575.1">
    <property type="nucleotide sequence ID" value="NZ_BANB01000410.1"/>
</dbReference>
<dbReference type="Pfam" id="PF13692">
    <property type="entry name" value="Glyco_trans_1_4"/>
    <property type="match status" value="1"/>
</dbReference>
<evidence type="ECO:0000259" key="1">
    <source>
        <dbReference type="Pfam" id="PF13579"/>
    </source>
</evidence>
<dbReference type="EMBL" id="BANB01000410">
    <property type="protein sequence ID" value="GAN77663.1"/>
    <property type="molecule type" value="Genomic_DNA"/>
</dbReference>
<name>A0A0D6P8Z2_9PROT</name>
<protein>
    <submittedName>
        <fullName evidence="2">Glycosyl transferase</fullName>
    </submittedName>
</protein>
<sequence>MRILYSHRIQSRDGQSVHVDELIAALRAAGHEVLVVGPSAYAAAEFGGESRAVAFVRRVLPRAVGELAEIAYNLPAYRRLHRAHAAFRPDLIYERYNLFYVAGARLARRTGTPLYVEVNSPLADERARFGGLRLTAVARAMERHVWQSARRVLTVTQVLRAHVVRAGTPAKRVFVTPNGVVPDRYAAPMTARTDAVTLGFVGFVRDWHGLDSVLAAIAAHRGPPRITLTVVGDGPARPALMRQAAALGIADRLIFTGTVAHADVPALVGGFDVALQPRVVAYASPLKIFDYMAAGRAIVAPDQPNIREVLRHEGTALLFDPASPASMWASVLRLVADAPLRERLGRAARAELLARDYTWSGNARRIAAWARQDIGRGADIAPAAAAPALQPNSSA</sequence>
<evidence type="ECO:0000313" key="2">
    <source>
        <dbReference type="EMBL" id="GAN77663.1"/>
    </source>
</evidence>
<dbReference type="SUPFAM" id="SSF53756">
    <property type="entry name" value="UDP-Glycosyltransferase/glycogen phosphorylase"/>
    <property type="match status" value="1"/>
</dbReference>
<dbReference type="Proteomes" id="UP000032680">
    <property type="component" value="Unassembled WGS sequence"/>
</dbReference>
<gene>
    <name evidence="2" type="ORF">Asru_0410_08</name>
</gene>
<dbReference type="AlphaFoldDB" id="A0A0D6P8Z2"/>
<dbReference type="OrthoDB" id="529131at2"/>
<reference evidence="2 3" key="1">
    <citation type="submission" date="2012-11" db="EMBL/GenBank/DDBJ databases">
        <title>Whole genome sequence of Acidisphaera rubrifaciens HS-AP3.</title>
        <authorList>
            <person name="Azuma Y."/>
            <person name="Higashiura N."/>
            <person name="Hirakawa H."/>
            <person name="Matsushita K."/>
        </authorList>
    </citation>
    <scope>NUCLEOTIDE SEQUENCE [LARGE SCALE GENOMIC DNA]</scope>
    <source>
        <strain evidence="2 3">HS-AP3</strain>
    </source>
</reference>
<feature type="domain" description="Glycosyltransferase subfamily 4-like N-terminal" evidence="1">
    <location>
        <begin position="14"/>
        <end position="179"/>
    </location>
</feature>
<dbReference type="CDD" id="cd03794">
    <property type="entry name" value="GT4_WbuB-like"/>
    <property type="match status" value="1"/>
</dbReference>
<dbReference type="InterPro" id="IPR028098">
    <property type="entry name" value="Glyco_trans_4-like_N"/>
</dbReference>
<dbReference type="InterPro" id="IPR050194">
    <property type="entry name" value="Glycosyltransferase_grp1"/>
</dbReference>
<dbReference type="PANTHER" id="PTHR45947:SF3">
    <property type="entry name" value="SULFOQUINOVOSYL TRANSFERASE SQD2"/>
    <property type="match status" value="1"/>
</dbReference>
<dbReference type="Pfam" id="PF13579">
    <property type="entry name" value="Glyco_trans_4_4"/>
    <property type="match status" value="1"/>
</dbReference>